<evidence type="ECO:0000313" key="1">
    <source>
        <dbReference type="EMBL" id="KAA0057354.1"/>
    </source>
</evidence>
<name>A0A5A7UQ97_CUCMM</name>
<organism evidence="1 3">
    <name type="scientific">Cucumis melo var. makuwa</name>
    <name type="common">Oriental melon</name>
    <dbReference type="NCBI Taxonomy" id="1194695"/>
    <lineage>
        <taxon>Eukaryota</taxon>
        <taxon>Viridiplantae</taxon>
        <taxon>Streptophyta</taxon>
        <taxon>Embryophyta</taxon>
        <taxon>Tracheophyta</taxon>
        <taxon>Spermatophyta</taxon>
        <taxon>Magnoliopsida</taxon>
        <taxon>eudicotyledons</taxon>
        <taxon>Gunneridae</taxon>
        <taxon>Pentapetalae</taxon>
        <taxon>rosids</taxon>
        <taxon>fabids</taxon>
        <taxon>Cucurbitales</taxon>
        <taxon>Cucurbitaceae</taxon>
        <taxon>Benincaseae</taxon>
        <taxon>Cucumis</taxon>
    </lineage>
</organism>
<proteinExistence type="predicted"/>
<dbReference type="OrthoDB" id="1939491at2759"/>
<sequence length="241" mass="27758">MLDTDATNNVMDLKEAKRLGLRTTRRSDIEIKIIGAKPMRNLGWDWDVKTRVEGWQGKLDFLITLLDDYKIVVGLDFVDKAHATINLLKKTLDFPRIRRETEGLERLHKAREHSRWGWNECERLGWHVLVHAQPSVKGILVQDRNMSSANPSGKSQRDRLVEIEEQMLYLVEVPDSIRYLESRLDEVSEKTNTIDAVAGRVEGFPIQKLMARVDTLETNINIGRTVNYERGDSSTSSVRPY</sequence>
<dbReference type="InterPro" id="IPR021109">
    <property type="entry name" value="Peptidase_aspartic_dom_sf"/>
</dbReference>
<gene>
    <name evidence="2" type="ORF">E5676_scaffold216G00090</name>
    <name evidence="1" type="ORF">E6C27_scaffold280G002130</name>
</gene>
<dbReference type="Proteomes" id="UP000321947">
    <property type="component" value="Unassembled WGS sequence"/>
</dbReference>
<dbReference type="CDD" id="cd00303">
    <property type="entry name" value="retropepsin_like"/>
    <property type="match status" value="1"/>
</dbReference>
<comment type="caution">
    <text evidence="1">The sequence shown here is derived from an EMBL/GenBank/DDBJ whole genome shotgun (WGS) entry which is preliminary data.</text>
</comment>
<dbReference type="AlphaFoldDB" id="A0A5A7UQ97"/>
<evidence type="ECO:0000313" key="3">
    <source>
        <dbReference type="Proteomes" id="UP000321393"/>
    </source>
</evidence>
<accession>A0A5A7UQ97</accession>
<evidence type="ECO:0000313" key="4">
    <source>
        <dbReference type="Proteomes" id="UP000321947"/>
    </source>
</evidence>
<evidence type="ECO:0000313" key="2">
    <source>
        <dbReference type="EMBL" id="TYK30043.1"/>
    </source>
</evidence>
<dbReference type="EMBL" id="SSTD01000775">
    <property type="protein sequence ID" value="TYK30043.1"/>
    <property type="molecule type" value="Genomic_DNA"/>
</dbReference>
<dbReference type="Proteomes" id="UP000321393">
    <property type="component" value="Unassembled WGS sequence"/>
</dbReference>
<reference evidence="3 4" key="1">
    <citation type="submission" date="2019-08" db="EMBL/GenBank/DDBJ databases">
        <title>Draft genome sequences of two oriental melons (Cucumis melo L. var makuwa).</title>
        <authorList>
            <person name="Kwon S.-Y."/>
        </authorList>
    </citation>
    <scope>NUCLEOTIDE SEQUENCE [LARGE SCALE GENOMIC DNA]</scope>
    <source>
        <strain evidence="4">cv. Chang Bougi</strain>
        <strain evidence="3">cv. SW 3</strain>
        <tissue evidence="1">Leaf</tissue>
    </source>
</reference>
<protein>
    <submittedName>
        <fullName evidence="1">Uncharacterized protein</fullName>
    </submittedName>
</protein>
<dbReference type="Gene3D" id="2.40.70.10">
    <property type="entry name" value="Acid Proteases"/>
    <property type="match status" value="1"/>
</dbReference>
<dbReference type="EMBL" id="SSTE01007195">
    <property type="protein sequence ID" value="KAA0057354.1"/>
    <property type="molecule type" value="Genomic_DNA"/>
</dbReference>